<sequence>MQEKSNDCGVACIAMIINKYVNCPQPKAYSLAKNALFGDEPASYTGVKDLRRALRHFGIDIGKQRYPFKKISKTDMGLSFDAIIGTQPNHNGYWHWLVWDASNRRLIDPNPKKKGFGHRSASHYVKVLSEGLR</sequence>
<reference evidence="2 3" key="1">
    <citation type="submission" date="2022-04" db="EMBL/GenBank/DDBJ databases">
        <title>Paracoccus sp. YLB-12 draft genome sequence.</title>
        <authorList>
            <person name="Yu L."/>
        </authorList>
    </citation>
    <scope>NUCLEOTIDE SEQUENCE [LARGE SCALE GENOMIC DNA]</scope>
    <source>
        <strain evidence="2 3">YLB-12</strain>
    </source>
</reference>
<accession>A0ABT2KDN0</accession>
<proteinExistence type="predicted"/>
<evidence type="ECO:0000313" key="3">
    <source>
        <dbReference type="Proteomes" id="UP001320702"/>
    </source>
</evidence>
<dbReference type="RefSeq" id="WP_260278545.1">
    <property type="nucleotide sequence ID" value="NZ_JANAVZ010000016.1"/>
</dbReference>
<dbReference type="Proteomes" id="UP001320702">
    <property type="component" value="Unassembled WGS sequence"/>
</dbReference>
<evidence type="ECO:0000313" key="2">
    <source>
        <dbReference type="EMBL" id="MCT4334644.1"/>
    </source>
</evidence>
<name>A0ABT2KDN0_9RHOB</name>
<gene>
    <name evidence="2" type="ORF">MU516_17470</name>
</gene>
<dbReference type="Gene3D" id="3.90.70.10">
    <property type="entry name" value="Cysteine proteinases"/>
    <property type="match status" value="1"/>
</dbReference>
<comment type="caution">
    <text evidence="2">The sequence shown here is derived from an EMBL/GenBank/DDBJ whole genome shotgun (WGS) entry which is preliminary data.</text>
</comment>
<evidence type="ECO:0000259" key="1">
    <source>
        <dbReference type="Pfam" id="PF03412"/>
    </source>
</evidence>
<dbReference type="Pfam" id="PF03412">
    <property type="entry name" value="Peptidase_C39"/>
    <property type="match status" value="1"/>
</dbReference>
<feature type="domain" description="Peptidase C39" evidence="1">
    <location>
        <begin position="2"/>
        <end position="98"/>
    </location>
</feature>
<organism evidence="2 3">
    <name type="scientific">Paracoccus maritimus</name>
    <dbReference type="NCBI Taxonomy" id="2933292"/>
    <lineage>
        <taxon>Bacteria</taxon>
        <taxon>Pseudomonadati</taxon>
        <taxon>Pseudomonadota</taxon>
        <taxon>Alphaproteobacteria</taxon>
        <taxon>Rhodobacterales</taxon>
        <taxon>Paracoccaceae</taxon>
        <taxon>Paracoccus</taxon>
    </lineage>
</organism>
<keyword evidence="3" id="KW-1185">Reference proteome</keyword>
<protein>
    <submittedName>
        <fullName evidence="2">Cysteine peptidase family C39 domain-containing protein</fullName>
    </submittedName>
</protein>
<dbReference type="EMBL" id="JANAVZ010000016">
    <property type="protein sequence ID" value="MCT4334644.1"/>
    <property type="molecule type" value="Genomic_DNA"/>
</dbReference>
<dbReference type="InterPro" id="IPR005074">
    <property type="entry name" value="Peptidase_C39"/>
</dbReference>